<keyword evidence="6 14" id="KW-0547">Nucleotide-binding</keyword>
<keyword evidence="12 14" id="KW-0472">Membrane</keyword>
<dbReference type="Proteomes" id="UP000179797">
    <property type="component" value="Unassembled WGS sequence"/>
</dbReference>
<feature type="binding site" evidence="14">
    <location>
        <position position="476"/>
    </location>
    <ligand>
        <name>Zn(2+)</name>
        <dbReference type="ChEBI" id="CHEBI:29105"/>
        <note>catalytic</note>
    </ligand>
</feature>
<dbReference type="GO" id="GO:0051301">
    <property type="term" value="P:cell division"/>
    <property type="evidence" value="ECO:0007669"/>
    <property type="project" value="UniProtKB-KW"/>
</dbReference>
<dbReference type="SMART" id="SM00382">
    <property type="entry name" value="AAA"/>
    <property type="match status" value="1"/>
</dbReference>
<dbReference type="GO" id="GO:0008270">
    <property type="term" value="F:zinc ion binding"/>
    <property type="evidence" value="ECO:0007669"/>
    <property type="project" value="UniProtKB-UniRule"/>
</dbReference>
<protein>
    <recommendedName>
        <fullName evidence="14">ATP-dependent zinc metalloprotease FtsH</fullName>
        <ecNumber evidence="14">3.4.24.-</ecNumber>
    </recommendedName>
</protein>
<keyword evidence="7 14" id="KW-0378">Hydrolase</keyword>
<dbReference type="EC" id="3.4.24.-" evidence="14"/>
<evidence type="ECO:0000256" key="1">
    <source>
        <dbReference type="ARBA" id="ARBA00004370"/>
    </source>
</evidence>
<evidence type="ECO:0000256" key="8">
    <source>
        <dbReference type="ARBA" id="ARBA00022833"/>
    </source>
</evidence>
<evidence type="ECO:0000256" key="13">
    <source>
        <dbReference type="ARBA" id="ARBA00061570"/>
    </source>
</evidence>
<dbReference type="RefSeq" id="WP_044225426.1">
    <property type="nucleotide sequence ID" value="NZ_JRYR02000001.1"/>
</dbReference>
<evidence type="ECO:0000256" key="5">
    <source>
        <dbReference type="ARBA" id="ARBA00022723"/>
    </source>
</evidence>
<dbReference type="FunFam" id="1.10.8.60:FF:000001">
    <property type="entry name" value="ATP-dependent zinc metalloprotease FtsH"/>
    <property type="match status" value="1"/>
</dbReference>
<keyword evidence="17" id="KW-0132">Cell division</keyword>
<dbReference type="InterPro" id="IPR003960">
    <property type="entry name" value="ATPase_AAA_CS"/>
</dbReference>
<dbReference type="STRING" id="915059.NH26_03355"/>
<comment type="cofactor">
    <cofactor evidence="14">
        <name>Zn(2+)</name>
        <dbReference type="ChEBI" id="CHEBI:29105"/>
    </cofactor>
    <text evidence="14">Binds 1 zinc ion per subunit.</text>
</comment>
<dbReference type="InterPro" id="IPR005936">
    <property type="entry name" value="FtsH"/>
</dbReference>
<evidence type="ECO:0000259" key="16">
    <source>
        <dbReference type="SMART" id="SM00382"/>
    </source>
</evidence>
<keyword evidence="18" id="KW-1185">Reference proteome</keyword>
<dbReference type="InterPro" id="IPR011546">
    <property type="entry name" value="Pept_M41_FtsH_extracell"/>
</dbReference>
<dbReference type="AlphaFoldDB" id="A0A1S1YWR0"/>
<dbReference type="OrthoDB" id="9809379at2"/>
<dbReference type="SUPFAM" id="SSF140990">
    <property type="entry name" value="FtsH protease domain-like"/>
    <property type="match status" value="1"/>
</dbReference>
<feature type="binding site" evidence="14">
    <location>
        <position position="553"/>
    </location>
    <ligand>
        <name>Zn(2+)</name>
        <dbReference type="ChEBI" id="CHEBI:29105"/>
        <note>catalytic</note>
    </ligand>
</feature>
<feature type="transmembrane region" description="Helical" evidence="14">
    <location>
        <begin position="7"/>
        <end position="27"/>
    </location>
</feature>
<dbReference type="CDD" id="cd19501">
    <property type="entry name" value="RecA-like_FtsH"/>
    <property type="match status" value="1"/>
</dbReference>
<keyword evidence="3 14" id="KW-0645">Protease</keyword>
<evidence type="ECO:0000313" key="18">
    <source>
        <dbReference type="Proteomes" id="UP000179797"/>
    </source>
</evidence>
<dbReference type="InterPro" id="IPR003593">
    <property type="entry name" value="AAA+_ATPase"/>
</dbReference>
<dbReference type="Gene3D" id="1.20.58.760">
    <property type="entry name" value="Peptidase M41"/>
    <property type="match status" value="1"/>
</dbReference>
<dbReference type="NCBIfam" id="TIGR01241">
    <property type="entry name" value="FtsH_fam"/>
    <property type="match status" value="1"/>
</dbReference>
<dbReference type="InterPro" id="IPR003959">
    <property type="entry name" value="ATPase_AAA_core"/>
</dbReference>
<dbReference type="PANTHER" id="PTHR43655:SF2">
    <property type="entry name" value="AFG3 LIKE MATRIX AAA PEPTIDASE SUBUNIT 2, ISOFORM A"/>
    <property type="match status" value="1"/>
</dbReference>
<evidence type="ECO:0000256" key="3">
    <source>
        <dbReference type="ARBA" id="ARBA00022670"/>
    </source>
</evidence>
<evidence type="ECO:0000256" key="10">
    <source>
        <dbReference type="ARBA" id="ARBA00022989"/>
    </source>
</evidence>
<dbReference type="PROSITE" id="PS00674">
    <property type="entry name" value="AAA"/>
    <property type="match status" value="1"/>
</dbReference>
<comment type="subcellular location">
    <subcellularLocation>
        <location evidence="14">Cell membrane</location>
        <topology evidence="14">Multi-pass membrane protein</topology>
        <orientation evidence="14">Cytoplasmic side</orientation>
    </subcellularLocation>
    <subcellularLocation>
        <location evidence="1">Membrane</location>
    </subcellularLocation>
</comment>
<dbReference type="Pfam" id="PF17862">
    <property type="entry name" value="AAA_lid_3"/>
    <property type="match status" value="1"/>
</dbReference>
<dbReference type="Pfam" id="PF06480">
    <property type="entry name" value="FtsH_ext"/>
    <property type="match status" value="1"/>
</dbReference>
<evidence type="ECO:0000256" key="15">
    <source>
        <dbReference type="RuleBase" id="RU003651"/>
    </source>
</evidence>
<keyword evidence="14" id="KW-1003">Cell membrane</keyword>
<evidence type="ECO:0000256" key="14">
    <source>
        <dbReference type="HAMAP-Rule" id="MF_01458"/>
    </source>
</evidence>
<dbReference type="Gene3D" id="1.10.8.60">
    <property type="match status" value="1"/>
</dbReference>
<dbReference type="PANTHER" id="PTHR43655">
    <property type="entry name" value="ATP-DEPENDENT PROTEASE"/>
    <property type="match status" value="1"/>
</dbReference>
<dbReference type="GO" id="GO:0006508">
    <property type="term" value="P:proteolysis"/>
    <property type="evidence" value="ECO:0007669"/>
    <property type="project" value="UniProtKB-KW"/>
</dbReference>
<dbReference type="Pfam" id="PF00004">
    <property type="entry name" value="AAA"/>
    <property type="match status" value="1"/>
</dbReference>
<dbReference type="SUPFAM" id="SSF52540">
    <property type="entry name" value="P-loop containing nucleoside triphosphate hydrolases"/>
    <property type="match status" value="1"/>
</dbReference>
<keyword evidence="10 14" id="KW-1133">Transmembrane helix</keyword>
<dbReference type="FunFam" id="1.20.58.760:FF:000001">
    <property type="entry name" value="ATP-dependent zinc metalloprotease FtsH"/>
    <property type="match status" value="1"/>
</dbReference>
<keyword evidence="9 14" id="KW-0067">ATP-binding</keyword>
<sequence length="661" mass="73281">MKNTTKFSIWYFLSILGGMLFLETLFFSGPNVKEMSYNQFRENLTEGKIEHIVISDDKIYGKMIKTDDSLSVEKETPQLTESDTTKSRLENKSELWKVSPEGKSTPWSMRLSYEKRKEELARQFYVIKLEDQNLIGDLQDKGIDYKGVIENDWLGNFFSNWLIPFLILIFIWGFFMKRMSKGGGMGGGGNNYLNVGKSKAKIYAADAEHLHNFDDVAGCDEAKQELTEVVDFLKNSEKYTDLGAKIPKGILLVGPPGTGKTLLAKAVAGEAGVQFFALSGSDFVEMFVGVGAARVRDLFTQAKEKSPCIIFIDELDAIGKSRSSNGMSGNDERENTLNQLLVEMDGFAADQTVIVLGATNRPEILDKALLRPGRFDRQVQVDRPDLNGRLMILKVHSQKIKLGEDVNLDEIAAQTAGFVGADLANLCNEAALLAAREGNTEVQHQNFFDAFERVVAGLEKKNAVINKNEKRTVAYHEAGHAIVGHFTKGADPVRKVSIVPRGSGALGYVLQAPTEDRFLMSKEELIGKIKGLLGGRAAEEIKFGVVSTGASNDLEKVASIVRSMLTVYGMSDHFPNLSLQKEGQSSFLGNGGQSVRRSEDLEKQIDQESLAIIARCYEETKDFLRERNDDLEKLAGILLEKEILDESDVNRILGPRLVTND</sequence>
<comment type="caution">
    <text evidence="17">The sequence shown here is derived from an EMBL/GenBank/DDBJ whole genome shotgun (WGS) entry which is preliminary data.</text>
</comment>
<evidence type="ECO:0000313" key="17">
    <source>
        <dbReference type="EMBL" id="OHX65451.1"/>
    </source>
</evidence>
<evidence type="ECO:0000256" key="12">
    <source>
        <dbReference type="ARBA" id="ARBA00023136"/>
    </source>
</evidence>
<evidence type="ECO:0000256" key="2">
    <source>
        <dbReference type="ARBA" id="ARBA00010044"/>
    </source>
</evidence>
<comment type="function">
    <text evidence="14">Acts as a processive, ATP-dependent zinc metallopeptidase for both cytoplasmic and membrane proteins. Plays a role in the quality control of integral membrane proteins.</text>
</comment>
<comment type="subunit">
    <text evidence="14">Homohexamer.</text>
</comment>
<proteinExistence type="inferred from homology"/>
<feature type="binding site" evidence="14">
    <location>
        <begin position="254"/>
        <end position="261"/>
    </location>
    <ligand>
        <name>ATP</name>
        <dbReference type="ChEBI" id="CHEBI:30616"/>
    </ligand>
</feature>
<keyword evidence="4 14" id="KW-0812">Transmembrane</keyword>
<dbReference type="GO" id="GO:0030163">
    <property type="term" value="P:protein catabolic process"/>
    <property type="evidence" value="ECO:0007669"/>
    <property type="project" value="UniProtKB-UniRule"/>
</dbReference>
<dbReference type="GO" id="GO:0005524">
    <property type="term" value="F:ATP binding"/>
    <property type="evidence" value="ECO:0007669"/>
    <property type="project" value="UniProtKB-UniRule"/>
</dbReference>
<accession>A0A1S1YWR0</accession>
<feature type="transmembrane region" description="Helical" evidence="14">
    <location>
        <begin position="157"/>
        <end position="175"/>
    </location>
</feature>
<keyword evidence="5 14" id="KW-0479">Metal-binding</keyword>
<dbReference type="Gene3D" id="3.40.50.300">
    <property type="entry name" value="P-loop containing nucleotide triphosphate hydrolases"/>
    <property type="match status" value="1"/>
</dbReference>
<keyword evidence="8 14" id="KW-0862">Zinc</keyword>
<feature type="domain" description="AAA+ ATPase" evidence="16">
    <location>
        <begin position="246"/>
        <end position="385"/>
    </location>
</feature>
<comment type="similarity">
    <text evidence="15">Belongs to the AAA ATPase family.</text>
</comment>
<comment type="similarity">
    <text evidence="2 14">In the C-terminal section; belongs to the peptidase M41 family.</text>
</comment>
<dbReference type="Gene3D" id="3.30.720.210">
    <property type="match status" value="1"/>
</dbReference>
<evidence type="ECO:0000256" key="6">
    <source>
        <dbReference type="ARBA" id="ARBA00022741"/>
    </source>
</evidence>
<dbReference type="HAMAP" id="MF_01458">
    <property type="entry name" value="FtsH"/>
    <property type="match status" value="1"/>
</dbReference>
<dbReference type="EMBL" id="JRYR02000001">
    <property type="protein sequence ID" value="OHX65451.1"/>
    <property type="molecule type" value="Genomic_DNA"/>
</dbReference>
<feature type="binding site" evidence="14">
    <location>
        <position position="480"/>
    </location>
    <ligand>
        <name>Zn(2+)</name>
        <dbReference type="ChEBI" id="CHEBI:29105"/>
        <note>catalytic</note>
    </ligand>
</feature>
<comment type="similarity">
    <text evidence="13 14">In the central section; belongs to the AAA ATPase family.</text>
</comment>
<gene>
    <name evidence="14" type="primary">ftsH</name>
    <name evidence="17" type="ORF">NH26_03355</name>
</gene>
<dbReference type="GO" id="GO:0004176">
    <property type="term" value="F:ATP-dependent peptidase activity"/>
    <property type="evidence" value="ECO:0007669"/>
    <property type="project" value="InterPro"/>
</dbReference>
<keyword evidence="11 14" id="KW-0482">Metalloprotease</keyword>
<dbReference type="GO" id="GO:0005886">
    <property type="term" value="C:plasma membrane"/>
    <property type="evidence" value="ECO:0007669"/>
    <property type="project" value="UniProtKB-SubCell"/>
</dbReference>
<dbReference type="InterPro" id="IPR027417">
    <property type="entry name" value="P-loop_NTPase"/>
</dbReference>
<dbReference type="GO" id="GO:0016887">
    <property type="term" value="F:ATP hydrolysis activity"/>
    <property type="evidence" value="ECO:0007669"/>
    <property type="project" value="UniProtKB-UniRule"/>
</dbReference>
<dbReference type="FunFam" id="3.40.50.300:FF:000001">
    <property type="entry name" value="ATP-dependent zinc metalloprotease FtsH"/>
    <property type="match status" value="1"/>
</dbReference>
<evidence type="ECO:0000256" key="4">
    <source>
        <dbReference type="ARBA" id="ARBA00022692"/>
    </source>
</evidence>
<keyword evidence="17" id="KW-0131">Cell cycle</keyword>
<dbReference type="Pfam" id="PF01434">
    <property type="entry name" value="Peptidase_M41"/>
    <property type="match status" value="1"/>
</dbReference>
<evidence type="ECO:0000256" key="7">
    <source>
        <dbReference type="ARBA" id="ARBA00022801"/>
    </source>
</evidence>
<organism evidence="17 18">
    <name type="scientific">Flammeovirga pacifica</name>
    <dbReference type="NCBI Taxonomy" id="915059"/>
    <lineage>
        <taxon>Bacteria</taxon>
        <taxon>Pseudomonadati</taxon>
        <taxon>Bacteroidota</taxon>
        <taxon>Cytophagia</taxon>
        <taxon>Cytophagales</taxon>
        <taxon>Flammeovirgaceae</taxon>
        <taxon>Flammeovirga</taxon>
    </lineage>
</organism>
<evidence type="ECO:0000256" key="9">
    <source>
        <dbReference type="ARBA" id="ARBA00022840"/>
    </source>
</evidence>
<name>A0A1S1YWR0_FLAPC</name>
<feature type="active site" evidence="14">
    <location>
        <position position="477"/>
    </location>
</feature>
<reference evidence="17 18" key="1">
    <citation type="journal article" date="2012" name="Int. J. Syst. Evol. Microbiol.">
        <title>Flammeovirga pacifica sp. nov., isolated from deep-sea sediment.</title>
        <authorList>
            <person name="Xu H."/>
            <person name="Fu Y."/>
            <person name="Yang N."/>
            <person name="Ding Z."/>
            <person name="Lai Q."/>
            <person name="Zeng R."/>
        </authorList>
    </citation>
    <scope>NUCLEOTIDE SEQUENCE [LARGE SCALE GENOMIC DNA]</scope>
    <source>
        <strain evidence="18">DSM 24597 / LMG 26175 / WPAGA1</strain>
    </source>
</reference>
<dbReference type="InterPro" id="IPR000642">
    <property type="entry name" value="Peptidase_M41"/>
</dbReference>
<dbReference type="InterPro" id="IPR041569">
    <property type="entry name" value="AAA_lid_3"/>
</dbReference>
<evidence type="ECO:0000256" key="11">
    <source>
        <dbReference type="ARBA" id="ARBA00023049"/>
    </source>
</evidence>
<dbReference type="GO" id="GO:0004222">
    <property type="term" value="F:metalloendopeptidase activity"/>
    <property type="evidence" value="ECO:0007669"/>
    <property type="project" value="InterPro"/>
</dbReference>
<dbReference type="InterPro" id="IPR050928">
    <property type="entry name" value="ATP-dep_Zn_Metalloprotease"/>
</dbReference>
<dbReference type="InterPro" id="IPR037219">
    <property type="entry name" value="Peptidase_M41-like"/>
</dbReference>